<evidence type="ECO:0000313" key="9">
    <source>
        <dbReference type="Proteomes" id="UP000466307"/>
    </source>
</evidence>
<feature type="transmembrane region" description="Helical" evidence="6">
    <location>
        <begin position="67"/>
        <end position="88"/>
    </location>
</feature>
<feature type="transmembrane region" description="Helical" evidence="6">
    <location>
        <begin position="265"/>
        <end position="282"/>
    </location>
</feature>
<evidence type="ECO:0000256" key="5">
    <source>
        <dbReference type="ARBA" id="ARBA00023136"/>
    </source>
</evidence>
<protein>
    <submittedName>
        <fullName evidence="8">DMT family transporter</fullName>
    </submittedName>
</protein>
<feature type="transmembrane region" description="Helical" evidence="6">
    <location>
        <begin position="7"/>
        <end position="24"/>
    </location>
</feature>
<feature type="domain" description="EamA" evidence="7">
    <location>
        <begin position="155"/>
        <end position="282"/>
    </location>
</feature>
<evidence type="ECO:0000259" key="7">
    <source>
        <dbReference type="Pfam" id="PF00892"/>
    </source>
</evidence>
<organism evidence="8 9">
    <name type="scientific">Gordonia desulfuricans</name>
    <dbReference type="NCBI Taxonomy" id="89051"/>
    <lineage>
        <taxon>Bacteria</taxon>
        <taxon>Bacillati</taxon>
        <taxon>Actinomycetota</taxon>
        <taxon>Actinomycetes</taxon>
        <taxon>Mycobacteriales</taxon>
        <taxon>Gordoniaceae</taxon>
        <taxon>Gordonia</taxon>
    </lineage>
</organism>
<keyword evidence="3 6" id="KW-0812">Transmembrane</keyword>
<feature type="domain" description="EamA" evidence="7">
    <location>
        <begin position="14"/>
        <end position="138"/>
    </location>
</feature>
<feature type="transmembrane region" description="Helical" evidence="6">
    <location>
        <begin position="36"/>
        <end position="55"/>
    </location>
</feature>
<comment type="caution">
    <text evidence="8">The sequence shown here is derived from an EMBL/GenBank/DDBJ whole genome shotgun (WGS) entry which is preliminary data.</text>
</comment>
<comment type="similarity">
    <text evidence="2">Belongs to the EamA transporter family.</text>
</comment>
<dbReference type="InterPro" id="IPR050638">
    <property type="entry name" value="AA-Vitamin_Transporters"/>
</dbReference>
<gene>
    <name evidence="8" type="ORF">GYA93_22125</name>
</gene>
<evidence type="ECO:0000256" key="4">
    <source>
        <dbReference type="ARBA" id="ARBA00022989"/>
    </source>
</evidence>
<dbReference type="PANTHER" id="PTHR32322:SF2">
    <property type="entry name" value="EAMA DOMAIN-CONTAINING PROTEIN"/>
    <property type="match status" value="1"/>
</dbReference>
<feature type="transmembrane region" description="Helical" evidence="6">
    <location>
        <begin position="124"/>
        <end position="143"/>
    </location>
</feature>
<dbReference type="InterPro" id="IPR037185">
    <property type="entry name" value="EmrE-like"/>
</dbReference>
<feature type="transmembrane region" description="Helical" evidence="6">
    <location>
        <begin position="180"/>
        <end position="199"/>
    </location>
</feature>
<evidence type="ECO:0000256" key="3">
    <source>
        <dbReference type="ARBA" id="ARBA00022692"/>
    </source>
</evidence>
<sequence length="309" mass="31855">MRSSTLSARLLVPTVILYGAGYPLGSSTVAIMSPRLVVLLRFALSAVILWVIVAVRRPNRPSRRAVMHAVIAGVLTQAVQFLSLYWALTNGVSPGLASLIVALNPVVTALIMSVTLGHRESRSGAFALVLGVAAVVLACTPKLLADHSIGIPVAAVVVAMLGLCYGGIHQGRYCADVDPWTVTAIGVTASTPIAAVLTFTGPVECSNWPRAIVLIVVMTVLTSVGATTLYAACIRQAGARAASILFAVIPAAASVMAWVGLGETLSPYAIGGLLLGAAACIVQSRTPAPRPEPTLLVRTTTTRGSATDA</sequence>
<comment type="subcellular location">
    <subcellularLocation>
        <location evidence="1">Membrane</location>
        <topology evidence="1">Multi-pass membrane protein</topology>
    </subcellularLocation>
</comment>
<evidence type="ECO:0000313" key="8">
    <source>
        <dbReference type="EMBL" id="NDK92234.1"/>
    </source>
</evidence>
<dbReference type="EMBL" id="JAADZU010000107">
    <property type="protein sequence ID" value="NDK92234.1"/>
    <property type="molecule type" value="Genomic_DNA"/>
</dbReference>
<keyword evidence="4 6" id="KW-1133">Transmembrane helix</keyword>
<name>A0A7K3LVG0_9ACTN</name>
<dbReference type="AlphaFoldDB" id="A0A7K3LVG0"/>
<dbReference type="PANTHER" id="PTHR32322">
    <property type="entry name" value="INNER MEMBRANE TRANSPORTER"/>
    <property type="match status" value="1"/>
</dbReference>
<dbReference type="GO" id="GO:0016020">
    <property type="term" value="C:membrane"/>
    <property type="evidence" value="ECO:0007669"/>
    <property type="project" value="UniProtKB-SubCell"/>
</dbReference>
<keyword evidence="5 6" id="KW-0472">Membrane</keyword>
<feature type="transmembrane region" description="Helical" evidence="6">
    <location>
        <begin position="241"/>
        <end position="259"/>
    </location>
</feature>
<feature type="transmembrane region" description="Helical" evidence="6">
    <location>
        <begin position="94"/>
        <end position="117"/>
    </location>
</feature>
<keyword evidence="9" id="KW-1185">Reference proteome</keyword>
<feature type="transmembrane region" description="Helical" evidence="6">
    <location>
        <begin position="149"/>
        <end position="168"/>
    </location>
</feature>
<dbReference type="Proteomes" id="UP000466307">
    <property type="component" value="Unassembled WGS sequence"/>
</dbReference>
<dbReference type="InterPro" id="IPR000620">
    <property type="entry name" value="EamA_dom"/>
</dbReference>
<dbReference type="Pfam" id="PF00892">
    <property type="entry name" value="EamA"/>
    <property type="match status" value="2"/>
</dbReference>
<evidence type="ECO:0000256" key="6">
    <source>
        <dbReference type="SAM" id="Phobius"/>
    </source>
</evidence>
<feature type="transmembrane region" description="Helical" evidence="6">
    <location>
        <begin position="211"/>
        <end position="234"/>
    </location>
</feature>
<proteinExistence type="inferred from homology"/>
<dbReference type="SUPFAM" id="SSF103481">
    <property type="entry name" value="Multidrug resistance efflux transporter EmrE"/>
    <property type="match status" value="2"/>
</dbReference>
<dbReference type="RefSeq" id="WP_059034886.1">
    <property type="nucleotide sequence ID" value="NZ_JAADZU010000107.1"/>
</dbReference>
<evidence type="ECO:0000256" key="2">
    <source>
        <dbReference type="ARBA" id="ARBA00007362"/>
    </source>
</evidence>
<evidence type="ECO:0000256" key="1">
    <source>
        <dbReference type="ARBA" id="ARBA00004141"/>
    </source>
</evidence>
<reference evidence="8 9" key="1">
    <citation type="submission" date="2020-01" db="EMBL/GenBank/DDBJ databases">
        <title>Investigation of new actinobacteria for the biodesulphurisation of diesel fuel.</title>
        <authorList>
            <person name="Athi Narayanan S.M."/>
        </authorList>
    </citation>
    <scope>NUCLEOTIDE SEQUENCE [LARGE SCALE GENOMIC DNA]</scope>
    <source>
        <strain evidence="8 9">213E</strain>
    </source>
</reference>
<accession>A0A7K3LVG0</accession>